<sequence length="66" mass="7562">MLRRKTPHEEDAKGTFVAHVKYGGVFWQEACRRTELICMKSRAVERGLHTPNKVKEPVNQGAILEL</sequence>
<accession>A0AAV7U6I0</accession>
<dbReference type="EMBL" id="JANPWB010000005">
    <property type="protein sequence ID" value="KAJ1184430.1"/>
    <property type="molecule type" value="Genomic_DNA"/>
</dbReference>
<gene>
    <name evidence="1" type="ORF">NDU88_001237</name>
</gene>
<reference evidence="1" key="1">
    <citation type="journal article" date="2022" name="bioRxiv">
        <title>Sequencing and chromosome-scale assembly of the giantPleurodeles waltlgenome.</title>
        <authorList>
            <person name="Brown T."/>
            <person name="Elewa A."/>
            <person name="Iarovenko S."/>
            <person name="Subramanian E."/>
            <person name="Araus A.J."/>
            <person name="Petzold A."/>
            <person name="Susuki M."/>
            <person name="Suzuki K.-i.T."/>
            <person name="Hayashi T."/>
            <person name="Toyoda A."/>
            <person name="Oliveira C."/>
            <person name="Osipova E."/>
            <person name="Leigh N.D."/>
            <person name="Simon A."/>
            <person name="Yun M.H."/>
        </authorList>
    </citation>
    <scope>NUCLEOTIDE SEQUENCE</scope>
    <source>
        <strain evidence="1">20211129_DDA</strain>
        <tissue evidence="1">Liver</tissue>
    </source>
</reference>
<comment type="caution">
    <text evidence="1">The sequence shown here is derived from an EMBL/GenBank/DDBJ whole genome shotgun (WGS) entry which is preliminary data.</text>
</comment>
<dbReference type="AlphaFoldDB" id="A0AAV7U6I0"/>
<keyword evidence="2" id="KW-1185">Reference proteome</keyword>
<name>A0AAV7U6I0_PLEWA</name>
<proteinExistence type="predicted"/>
<organism evidence="1 2">
    <name type="scientific">Pleurodeles waltl</name>
    <name type="common">Iberian ribbed newt</name>
    <dbReference type="NCBI Taxonomy" id="8319"/>
    <lineage>
        <taxon>Eukaryota</taxon>
        <taxon>Metazoa</taxon>
        <taxon>Chordata</taxon>
        <taxon>Craniata</taxon>
        <taxon>Vertebrata</taxon>
        <taxon>Euteleostomi</taxon>
        <taxon>Amphibia</taxon>
        <taxon>Batrachia</taxon>
        <taxon>Caudata</taxon>
        <taxon>Salamandroidea</taxon>
        <taxon>Salamandridae</taxon>
        <taxon>Pleurodelinae</taxon>
        <taxon>Pleurodeles</taxon>
    </lineage>
</organism>
<evidence type="ECO:0000313" key="1">
    <source>
        <dbReference type="EMBL" id="KAJ1184430.1"/>
    </source>
</evidence>
<evidence type="ECO:0000313" key="2">
    <source>
        <dbReference type="Proteomes" id="UP001066276"/>
    </source>
</evidence>
<dbReference type="Proteomes" id="UP001066276">
    <property type="component" value="Chromosome 3_1"/>
</dbReference>
<protein>
    <submittedName>
        <fullName evidence="1">Uncharacterized protein</fullName>
    </submittedName>
</protein>